<gene>
    <name evidence="1" type="ORF">IAC58_05190</name>
</gene>
<feature type="non-terminal residue" evidence="1">
    <location>
        <position position="157"/>
    </location>
</feature>
<reference evidence="1" key="2">
    <citation type="journal article" date="2021" name="PeerJ">
        <title>Extensive microbial diversity within the chicken gut microbiome revealed by metagenomics and culture.</title>
        <authorList>
            <person name="Gilroy R."/>
            <person name="Ravi A."/>
            <person name="Getino M."/>
            <person name="Pursley I."/>
            <person name="Horton D.L."/>
            <person name="Alikhan N.F."/>
            <person name="Baker D."/>
            <person name="Gharbi K."/>
            <person name="Hall N."/>
            <person name="Watson M."/>
            <person name="Adriaenssens E.M."/>
            <person name="Foster-Nyarko E."/>
            <person name="Jarju S."/>
            <person name="Secka A."/>
            <person name="Antonio M."/>
            <person name="Oren A."/>
            <person name="Chaudhuri R.R."/>
            <person name="La Ragione R."/>
            <person name="Hildebrand F."/>
            <person name="Pallen M.J."/>
        </authorList>
    </citation>
    <scope>NUCLEOTIDE SEQUENCE</scope>
    <source>
        <strain evidence="1">11159</strain>
    </source>
</reference>
<dbReference type="Gene3D" id="3.30.420.10">
    <property type="entry name" value="Ribonuclease H-like superfamily/Ribonuclease H"/>
    <property type="match status" value="1"/>
</dbReference>
<protein>
    <submittedName>
        <fullName evidence="1">Transposase</fullName>
    </submittedName>
</protein>
<dbReference type="PANTHER" id="PTHR35004:SF7">
    <property type="entry name" value="INTEGRASE PROTEIN"/>
    <property type="match status" value="1"/>
</dbReference>
<name>A0A9D9DKN5_9BACL</name>
<evidence type="ECO:0000313" key="2">
    <source>
        <dbReference type="Proteomes" id="UP000823613"/>
    </source>
</evidence>
<dbReference type="EMBL" id="JADIMY010000104">
    <property type="protein sequence ID" value="MBO8427915.1"/>
    <property type="molecule type" value="Genomic_DNA"/>
</dbReference>
<accession>A0A9D9DKN5</accession>
<comment type="caution">
    <text evidence="1">The sequence shown here is derived from an EMBL/GenBank/DDBJ whole genome shotgun (WGS) entry which is preliminary data.</text>
</comment>
<proteinExistence type="predicted"/>
<dbReference type="Proteomes" id="UP000823613">
    <property type="component" value="Unassembled WGS sequence"/>
</dbReference>
<organism evidence="1 2">
    <name type="scientific">Candidatus Onthovivens merdipullorum</name>
    <dbReference type="NCBI Taxonomy" id="2840889"/>
    <lineage>
        <taxon>Bacteria</taxon>
        <taxon>Bacillati</taxon>
        <taxon>Bacillota</taxon>
        <taxon>Bacilli</taxon>
        <taxon>Bacillales</taxon>
        <taxon>Candidatus Onthovivens</taxon>
    </lineage>
</organism>
<dbReference type="GO" id="GO:0003676">
    <property type="term" value="F:nucleic acid binding"/>
    <property type="evidence" value="ECO:0007669"/>
    <property type="project" value="InterPro"/>
</dbReference>
<dbReference type="PANTHER" id="PTHR35004">
    <property type="entry name" value="TRANSPOSASE RV3428C-RELATED"/>
    <property type="match status" value="1"/>
</dbReference>
<sequence length="157" mass="18267">MIADYEAEIKEKLEDGDSIKSIYMSLLNRTSFDSLKSYSNFKQYVNRWYFDSKVEGKHLVPKYRYETPPGEQLQFDWVENIKLHLTNGELVTFNLWSATLGYSRYHYFKVAENLTEAEMKNCFISTIINLGGVPKTVLTDNMSAIVSIRDGKKYVHP</sequence>
<dbReference type="AlphaFoldDB" id="A0A9D9DKN5"/>
<dbReference type="InterPro" id="IPR036397">
    <property type="entry name" value="RNaseH_sf"/>
</dbReference>
<evidence type="ECO:0000313" key="1">
    <source>
        <dbReference type="EMBL" id="MBO8427915.1"/>
    </source>
</evidence>
<reference evidence="1" key="1">
    <citation type="submission" date="2020-10" db="EMBL/GenBank/DDBJ databases">
        <authorList>
            <person name="Gilroy R."/>
        </authorList>
    </citation>
    <scope>NUCLEOTIDE SEQUENCE</scope>
    <source>
        <strain evidence="1">11159</strain>
    </source>
</reference>